<evidence type="ECO:0000313" key="2">
    <source>
        <dbReference type="Proteomes" id="UP000230392"/>
    </source>
</evidence>
<accession>A0A2G9YAZ2</accession>
<evidence type="ECO:0008006" key="3">
    <source>
        <dbReference type="Google" id="ProtNLM"/>
    </source>
</evidence>
<organism evidence="1 2">
    <name type="scientific">bacterium (Candidatus Ratteibacteria) CG23_combo_of_CG06-09_8_20_14_all_48_7</name>
    <dbReference type="NCBI Taxonomy" id="2014292"/>
    <lineage>
        <taxon>Bacteria</taxon>
        <taxon>Candidatus Ratteibacteria</taxon>
    </lineage>
</organism>
<name>A0A2G9YAZ2_9BACT</name>
<comment type="caution">
    <text evidence="1">The sequence shown here is derived from an EMBL/GenBank/DDBJ whole genome shotgun (WGS) entry which is preliminary data.</text>
</comment>
<reference evidence="1 2" key="1">
    <citation type="submission" date="2017-09" db="EMBL/GenBank/DDBJ databases">
        <title>Depth-based differentiation of microbial function through sediment-hosted aquifers and enrichment of novel symbionts in the deep terrestrial subsurface.</title>
        <authorList>
            <person name="Probst A.J."/>
            <person name="Ladd B."/>
            <person name="Jarett J.K."/>
            <person name="Geller-Mcgrath D.E."/>
            <person name="Sieber C.M."/>
            <person name="Emerson J.B."/>
            <person name="Anantharaman K."/>
            <person name="Thomas B.C."/>
            <person name="Malmstrom R."/>
            <person name="Stieglmeier M."/>
            <person name="Klingl A."/>
            <person name="Woyke T."/>
            <person name="Ryan C.M."/>
            <person name="Banfield J.F."/>
        </authorList>
    </citation>
    <scope>NUCLEOTIDE SEQUENCE [LARGE SCALE GENOMIC DNA]</scope>
    <source>
        <strain evidence="1">CG23_combo_of_CG06-09_8_20_14_all_48_7</strain>
    </source>
</reference>
<proteinExistence type="predicted"/>
<dbReference type="InterPro" id="IPR015947">
    <property type="entry name" value="PUA-like_sf"/>
</dbReference>
<sequence>MESKNWLVIGIPENWELAFNQPIPLWGLKPSYKVEFQAMNIGDLLWFYVTSPIKGVIGAGVVKDKYIDNVTLTWKEEWVKKQVVWPLRFRIQVLKVLSYARWKDECVRINDFNLFWQRGLHLLSDMQGMEIFKRTKTVFAVADKGELFTSTTIVPLPVMVQEQPPLYLSASEGANRPFTHKTLQETIAEIGKLQSYFTELEYSVDLPGGNKNLDVVWKREVEGVPTFAFEIELSGMVERAVDRLRFAFRKWNSRPRIIISPELVTKAYNTISASDREFSQQIKIYEPDQVVDLLKQKQGLKQVEQNLGLY</sequence>
<dbReference type="SUPFAM" id="SSF88697">
    <property type="entry name" value="PUA domain-like"/>
    <property type="match status" value="1"/>
</dbReference>
<evidence type="ECO:0000313" key="1">
    <source>
        <dbReference type="EMBL" id="PIP16406.1"/>
    </source>
</evidence>
<dbReference type="EMBL" id="PCRF01000116">
    <property type="protein sequence ID" value="PIP16406.1"/>
    <property type="molecule type" value="Genomic_DNA"/>
</dbReference>
<dbReference type="AlphaFoldDB" id="A0A2G9YAZ2"/>
<dbReference type="Proteomes" id="UP000230392">
    <property type="component" value="Unassembled WGS sequence"/>
</dbReference>
<dbReference type="Gene3D" id="3.10.590.10">
    <property type="entry name" value="ph1033 like domains"/>
    <property type="match status" value="1"/>
</dbReference>
<gene>
    <name evidence="1" type="ORF">COX46_02445</name>
</gene>
<protein>
    <recommendedName>
        <fullName evidence="3">EVE domain-containing protein</fullName>
    </recommendedName>
</protein>